<dbReference type="RefSeq" id="WP_245882897.1">
    <property type="nucleotide sequence ID" value="NZ_PGFA01000002.1"/>
</dbReference>
<sequence length="117" mass="13201">MLEPAESQLVHRTIREGLALVKAEAQKRGRILHPMELTGTARAWQPMLEMYRLLTGFVETNPNAVLHHSVELYGPPCPKCRKPLRTPEARFCAACGFGQQEVTPNSLPLAQRRPELF</sequence>
<evidence type="ECO:0000313" key="1">
    <source>
        <dbReference type="EMBL" id="PJJ55011.1"/>
    </source>
</evidence>
<reference evidence="1 2" key="1">
    <citation type="submission" date="2017-11" db="EMBL/GenBank/DDBJ databases">
        <title>Genomic Encyclopedia of Archaeal and Bacterial Type Strains, Phase II (KMG-II): From Individual Species to Whole Genera.</title>
        <authorList>
            <person name="Goeker M."/>
        </authorList>
    </citation>
    <scope>NUCLEOTIDE SEQUENCE [LARGE SCALE GENOMIC DNA]</scope>
    <source>
        <strain evidence="1 2">DSM 11115</strain>
    </source>
</reference>
<organism evidence="1 2">
    <name type="scientific">Hymenobacter chitinivorans DSM 11115</name>
    <dbReference type="NCBI Taxonomy" id="1121954"/>
    <lineage>
        <taxon>Bacteria</taxon>
        <taxon>Pseudomonadati</taxon>
        <taxon>Bacteroidota</taxon>
        <taxon>Cytophagia</taxon>
        <taxon>Cytophagales</taxon>
        <taxon>Hymenobacteraceae</taxon>
        <taxon>Hymenobacter</taxon>
    </lineage>
</organism>
<dbReference type="Proteomes" id="UP000228535">
    <property type="component" value="Unassembled WGS sequence"/>
</dbReference>
<accession>A0A2M9BAN6</accession>
<gene>
    <name evidence="1" type="ORF">CLV45_3360</name>
</gene>
<dbReference type="AlphaFoldDB" id="A0A2M9BAN6"/>
<comment type="caution">
    <text evidence="1">The sequence shown here is derived from an EMBL/GenBank/DDBJ whole genome shotgun (WGS) entry which is preliminary data.</text>
</comment>
<protein>
    <submittedName>
        <fullName evidence="1">Uncharacterized protein</fullName>
    </submittedName>
</protein>
<name>A0A2M9BAN6_9BACT</name>
<keyword evidence="2" id="KW-1185">Reference proteome</keyword>
<evidence type="ECO:0000313" key="2">
    <source>
        <dbReference type="Proteomes" id="UP000228535"/>
    </source>
</evidence>
<proteinExistence type="predicted"/>
<dbReference type="EMBL" id="PGFA01000002">
    <property type="protein sequence ID" value="PJJ55011.1"/>
    <property type="molecule type" value="Genomic_DNA"/>
</dbReference>